<name>A0ACB8YVD1_CICIN</name>
<organism evidence="1 2">
    <name type="scientific">Cichorium intybus</name>
    <name type="common">Chicory</name>
    <dbReference type="NCBI Taxonomy" id="13427"/>
    <lineage>
        <taxon>Eukaryota</taxon>
        <taxon>Viridiplantae</taxon>
        <taxon>Streptophyta</taxon>
        <taxon>Embryophyta</taxon>
        <taxon>Tracheophyta</taxon>
        <taxon>Spermatophyta</taxon>
        <taxon>Magnoliopsida</taxon>
        <taxon>eudicotyledons</taxon>
        <taxon>Gunneridae</taxon>
        <taxon>Pentapetalae</taxon>
        <taxon>asterids</taxon>
        <taxon>campanulids</taxon>
        <taxon>Asterales</taxon>
        <taxon>Asteraceae</taxon>
        <taxon>Cichorioideae</taxon>
        <taxon>Cichorieae</taxon>
        <taxon>Cichoriinae</taxon>
        <taxon>Cichorium</taxon>
    </lineage>
</organism>
<sequence length="291" mass="32649">MSALLSDPSDVKEGLLVHVGLKTVFPFLVRGGGCFSRETVIQTTSSPAEKARDKEDHWMHLRLLHLNKGLVEITSGVVSHQCLLTSGLESKMRSLASLIRLFSDLNEKCWYNLSDGEEDEFEIQDDNSYPVRDDFEDEVPFDEDEDKDSEKRSVIIKQLSATGTPGSHEGEENAEKARDKEDHWMHMRLLHLNKGLVEVVRRSLDARATSNASQQGSGKVGKWKINFLSTQKNYRKGSPINNGKNRYWLAGSEGKLVMRRGGKHMVTAVHVKTEGGTCDEEFKLIQMGTSS</sequence>
<keyword evidence="2" id="KW-1185">Reference proteome</keyword>
<accession>A0ACB8YVD1</accession>
<dbReference type="Proteomes" id="UP001055811">
    <property type="component" value="Linkage Group LG09"/>
</dbReference>
<gene>
    <name evidence="1" type="ORF">L2E82_47657</name>
</gene>
<protein>
    <submittedName>
        <fullName evidence="1">Uncharacterized protein</fullName>
    </submittedName>
</protein>
<comment type="caution">
    <text evidence="1">The sequence shown here is derived from an EMBL/GenBank/DDBJ whole genome shotgun (WGS) entry which is preliminary data.</text>
</comment>
<evidence type="ECO:0000313" key="2">
    <source>
        <dbReference type="Proteomes" id="UP001055811"/>
    </source>
</evidence>
<reference evidence="1 2" key="2">
    <citation type="journal article" date="2022" name="Mol. Ecol. Resour.">
        <title>The genomes of chicory, endive, great burdock and yacon provide insights into Asteraceae paleo-polyploidization history and plant inulin production.</title>
        <authorList>
            <person name="Fan W."/>
            <person name="Wang S."/>
            <person name="Wang H."/>
            <person name="Wang A."/>
            <person name="Jiang F."/>
            <person name="Liu H."/>
            <person name="Zhao H."/>
            <person name="Xu D."/>
            <person name="Zhang Y."/>
        </authorList>
    </citation>
    <scope>NUCLEOTIDE SEQUENCE [LARGE SCALE GENOMIC DNA]</scope>
    <source>
        <strain evidence="2">cv. Punajuju</strain>
        <tissue evidence="1">Leaves</tissue>
    </source>
</reference>
<dbReference type="EMBL" id="CM042017">
    <property type="protein sequence ID" value="KAI3689692.1"/>
    <property type="molecule type" value="Genomic_DNA"/>
</dbReference>
<evidence type="ECO:0000313" key="1">
    <source>
        <dbReference type="EMBL" id="KAI3689692.1"/>
    </source>
</evidence>
<proteinExistence type="predicted"/>
<reference evidence="2" key="1">
    <citation type="journal article" date="2022" name="Mol. Ecol. Resour.">
        <title>The genomes of chicory, endive, great burdock and yacon provide insights into Asteraceae palaeo-polyploidization history and plant inulin production.</title>
        <authorList>
            <person name="Fan W."/>
            <person name="Wang S."/>
            <person name="Wang H."/>
            <person name="Wang A."/>
            <person name="Jiang F."/>
            <person name="Liu H."/>
            <person name="Zhao H."/>
            <person name="Xu D."/>
            <person name="Zhang Y."/>
        </authorList>
    </citation>
    <scope>NUCLEOTIDE SEQUENCE [LARGE SCALE GENOMIC DNA]</scope>
    <source>
        <strain evidence="2">cv. Punajuju</strain>
    </source>
</reference>